<organism evidence="1 2">
    <name type="scientific">Reticulomyxa filosa</name>
    <dbReference type="NCBI Taxonomy" id="46433"/>
    <lineage>
        <taxon>Eukaryota</taxon>
        <taxon>Sar</taxon>
        <taxon>Rhizaria</taxon>
        <taxon>Retaria</taxon>
        <taxon>Foraminifera</taxon>
        <taxon>Monothalamids</taxon>
        <taxon>Reticulomyxidae</taxon>
        <taxon>Reticulomyxa</taxon>
    </lineage>
</organism>
<dbReference type="Proteomes" id="UP000023152">
    <property type="component" value="Unassembled WGS sequence"/>
</dbReference>
<dbReference type="EMBL" id="ASPP01011166">
    <property type="protein sequence ID" value="ETO21945.1"/>
    <property type="molecule type" value="Genomic_DNA"/>
</dbReference>
<keyword evidence="2" id="KW-1185">Reference proteome</keyword>
<gene>
    <name evidence="1" type="ORF">RFI_15258</name>
</gene>
<dbReference type="AlphaFoldDB" id="X6N6Q5"/>
<comment type="caution">
    <text evidence="1">The sequence shown here is derived from an EMBL/GenBank/DDBJ whole genome shotgun (WGS) entry which is preliminary data.</text>
</comment>
<name>X6N6Q5_RETFI</name>
<accession>X6N6Q5</accession>
<evidence type="ECO:0000313" key="2">
    <source>
        <dbReference type="Proteomes" id="UP000023152"/>
    </source>
</evidence>
<evidence type="ECO:0000313" key="1">
    <source>
        <dbReference type="EMBL" id="ETO21945.1"/>
    </source>
</evidence>
<reference evidence="1 2" key="1">
    <citation type="journal article" date="2013" name="Curr. Biol.">
        <title>The Genome of the Foraminiferan Reticulomyxa filosa.</title>
        <authorList>
            <person name="Glockner G."/>
            <person name="Hulsmann N."/>
            <person name="Schleicher M."/>
            <person name="Noegel A.A."/>
            <person name="Eichinger L."/>
            <person name="Gallinger C."/>
            <person name="Pawlowski J."/>
            <person name="Sierra R."/>
            <person name="Euteneuer U."/>
            <person name="Pillet L."/>
            <person name="Moustafa A."/>
            <person name="Platzer M."/>
            <person name="Groth M."/>
            <person name="Szafranski K."/>
            <person name="Schliwa M."/>
        </authorList>
    </citation>
    <scope>NUCLEOTIDE SEQUENCE [LARGE SCALE GENOMIC DNA]</scope>
</reference>
<sequence length="153" mass="17655">MNFRLTRNALTTKKKKILSIFTKLFRTPTQRYNASCRLCSNCIYTLSLIEYLCADLEATYFILLFQNFYFLTTFFKSTIDASLFGSSPVVTYLNNRQKIALQNILSKWVKNFEIKNNLSKASSAYSTYNPTLIIVSTSDISLIVQAPNYARFE</sequence>
<protein>
    <submittedName>
        <fullName evidence="1">Uncharacterized protein</fullName>
    </submittedName>
</protein>
<proteinExistence type="predicted"/>